<dbReference type="GO" id="GO:0003676">
    <property type="term" value="F:nucleic acid binding"/>
    <property type="evidence" value="ECO:0007669"/>
    <property type="project" value="InterPro"/>
</dbReference>
<feature type="region of interest" description="Disordered" evidence="3">
    <location>
        <begin position="313"/>
        <end position="334"/>
    </location>
</feature>
<evidence type="ECO:0008006" key="8">
    <source>
        <dbReference type="Google" id="ProtNLM"/>
    </source>
</evidence>
<dbReference type="PROSITE" id="PS50994">
    <property type="entry name" value="INTEGRASE"/>
    <property type="match status" value="1"/>
</dbReference>
<evidence type="ECO:0000259" key="4">
    <source>
        <dbReference type="PROSITE" id="PS50158"/>
    </source>
</evidence>
<feature type="region of interest" description="Disordered" evidence="3">
    <location>
        <begin position="1213"/>
        <end position="1288"/>
    </location>
</feature>
<keyword evidence="1" id="KW-0863">Zinc-finger</keyword>
<dbReference type="InterPro" id="IPR013103">
    <property type="entry name" value="RVT_2"/>
</dbReference>
<dbReference type="PROSITE" id="PS50158">
    <property type="entry name" value="ZF_CCHC"/>
    <property type="match status" value="1"/>
</dbReference>
<evidence type="ECO:0000259" key="5">
    <source>
        <dbReference type="PROSITE" id="PS50994"/>
    </source>
</evidence>
<evidence type="ECO:0000313" key="6">
    <source>
        <dbReference type="EMBL" id="OLQ12256.1"/>
    </source>
</evidence>
<organism evidence="6 7">
    <name type="scientific">Symbiodinium microadriaticum</name>
    <name type="common">Dinoflagellate</name>
    <name type="synonym">Zooxanthella microadriatica</name>
    <dbReference type="NCBI Taxonomy" id="2951"/>
    <lineage>
        <taxon>Eukaryota</taxon>
        <taxon>Sar</taxon>
        <taxon>Alveolata</taxon>
        <taxon>Dinophyceae</taxon>
        <taxon>Suessiales</taxon>
        <taxon>Symbiodiniaceae</taxon>
        <taxon>Symbiodinium</taxon>
    </lineage>
</organism>
<dbReference type="InterPro" id="IPR001584">
    <property type="entry name" value="Integrase_cat-core"/>
</dbReference>
<feature type="region of interest" description="Disordered" evidence="3">
    <location>
        <begin position="845"/>
        <end position="873"/>
    </location>
</feature>
<dbReference type="Pfam" id="PF07727">
    <property type="entry name" value="RVT_2"/>
    <property type="match status" value="1"/>
</dbReference>
<feature type="domain" description="CCHC-type" evidence="4">
    <location>
        <begin position="336"/>
        <end position="350"/>
    </location>
</feature>
<proteinExistence type="predicted"/>
<feature type="region of interest" description="Disordered" evidence="3">
    <location>
        <begin position="1733"/>
        <end position="1756"/>
    </location>
</feature>
<name>A0A1Q9EXT0_SYMMI</name>
<protein>
    <recommendedName>
        <fullName evidence="8">Copia protein</fullName>
    </recommendedName>
</protein>
<evidence type="ECO:0000256" key="2">
    <source>
        <dbReference type="SAM" id="Coils"/>
    </source>
</evidence>
<evidence type="ECO:0000256" key="1">
    <source>
        <dbReference type="PROSITE-ProRule" id="PRU00047"/>
    </source>
</evidence>
<dbReference type="Gene3D" id="3.30.420.10">
    <property type="entry name" value="Ribonuclease H-like superfamily/Ribonuclease H"/>
    <property type="match status" value="1"/>
</dbReference>
<sequence length="1756" mass="195684">MDHLRRGLGKPRVNEVTDLLAAYFKGTKRRTQESMNDYITRKTEAYMRACQALKRVQPYYEPTAKNDRASGRRNSGDVGSWTWGRQWTPASETEMGGRTDGPNLDDDDEAIHADAATATTTAPSEQRSNHDWWAPSWGAWNSWSWNQGWSGSYGAWGGHSYGSSSTSSYDSERREQELLPTFIQGWYLLTDASLDSHERNLVVTALGGNFSPAKVAQELRNQFPETEVKRQDHSRRYQSYLGEIRELDDDEAEEQETDFPDNLEEIFNEEGFAMMSSAETEAQAAMAAIDTARRTLKDARQRQHLVKQNRKYYQNAGHRAAGTTNPKPKDDSNLDCMRCGKRGHRAANCPHKPIGDAPPAAQAHLAQGSSSSEPQQAPFVCYADSAQDVLFHDDDRRNIDNFVGYAVQESFHTGPSPESENTLTTSEAVAAGMAVIDGGATQTIGSVRALEAVLQKKRQRKGTSGLKGLATEEPPTFAFGNSTENRCLSTAQIRVQANGQPGELRVHTLESGEAPILLSIQTLRSLKAIIDFEPAETLPRTSHLMILYSAAILAQIVVLRAFVSQLLKMEKLSRSALVLRLKGYGETPPEGWTKVELCARLQELADQGEVKPPTKGKQRTPLEEAVQSLNKAAAKKSELQAHVAGLGVKVNGNETMAILQQRAMQHLISSTEGAGEDKIGFGKYANQTYSHVQQYDDQYCRWVMTTAKEGGGCSMYLTRFATWLENNPKSKTPNYMPKVDMNNWFVEKKEKDKSKGSQGKDPTSRTSSPELKEPATSSTGPSEKMLQKLMEAVATLSEEVQTLKNERGEKPRKMAAKSDETMEATQVRDLKAKRIHVTLELGEKNEAYRRKASQQPSLEEKQRPPPRNLASLEPLPPKLYTIGADIGHWVHPHSEESHQFMIIVDEGSRFRAGRILSSGSKQSPNAQSCLSYLQEGWVQYFGFPRALRLDPAGAFRSTAVEAWCDKHSIYLDIVPGEAHWKIGTVENAVRGIKELMTKLSSSDPDITAPEALAEAIWAFNHREIIRGFSPAQHILGQAPDETGRFLPSGSDVHPNLLVENPSGEFERAAARRAEAEKALAEWTAKQRIMRAQHSKHRPCFDFEPGELVYYWRCQESNKSRRQPGGKHGRFLGPARILATESRQSEDGTLRPGGAVWLVKGRSLLKCSPEQLRRATEREQLLEALATPTAGQTPWTFKAVANEIGGNKYEDISQEVPPPEEWNRAQQVEQEAPPARHRIRGKRPLTTSSMGEDQDMEATVEQDAEGLVGGIPHRERSRSRGREPTDQPTAWWTTVPETKWPEQQASFWGDQAAAVEVEFAFPEGKRGRDRALQDLGAFFVGSMRRRAVELSERRLSPEEKQAFQGAKAVEVKNFVASKAFEILPEHLKPDKAQAIGMRWILTWKLREDGSRKPKARAVLLGYQDEGYEHRATTSPVMTRTTRQALLQLSAWKRWKVRKGDVTGAFLQSRQYPDDLFCIPCPEICESLGIEPGSVTRVKKVSRSSVETIVKANMLLAMAKSKKDHIMKIHSFKKEDTLTMVAWVDAAQGNRADGGSTQGIFLGVSTTDLLEGKIAGVSPLAWTSQKIDRACRSPGASEAQAAVNGEDALYAARFQWSELLYGKPDLHHPDDLVKLTGGCVVTDSRNVYDKLETEVLVIKGAEKRTSIELLAVKESQINTRVEMRWVHSEAQLANSLTKAGPVGAREYELYFRMGHQWRLVEDEAMMSAKRRKDLGLAPLQHAPPSKVSKGVDQGYSEE</sequence>
<dbReference type="Proteomes" id="UP000186817">
    <property type="component" value="Unassembled WGS sequence"/>
</dbReference>
<keyword evidence="2" id="KW-0175">Coiled coil</keyword>
<feature type="region of interest" description="Disordered" evidence="3">
    <location>
        <begin position="61"/>
        <end position="108"/>
    </location>
</feature>
<dbReference type="GO" id="GO:0015074">
    <property type="term" value="P:DNA integration"/>
    <property type="evidence" value="ECO:0007669"/>
    <property type="project" value="InterPro"/>
</dbReference>
<dbReference type="SUPFAM" id="SSF57756">
    <property type="entry name" value="Retrovirus zinc finger-like domains"/>
    <property type="match status" value="1"/>
</dbReference>
<feature type="compositionally biased region" description="Basic and acidic residues" evidence="3">
    <location>
        <begin position="1271"/>
        <end position="1284"/>
    </location>
</feature>
<accession>A0A1Q9EXT0</accession>
<reference evidence="6 7" key="1">
    <citation type="submission" date="2016-02" db="EMBL/GenBank/DDBJ databases">
        <title>Genome analysis of coral dinoflagellate symbionts highlights evolutionary adaptations to a symbiotic lifestyle.</title>
        <authorList>
            <person name="Aranda M."/>
            <person name="Li Y."/>
            <person name="Liew Y.J."/>
            <person name="Baumgarten S."/>
            <person name="Simakov O."/>
            <person name="Wilson M."/>
            <person name="Piel J."/>
            <person name="Ashoor H."/>
            <person name="Bougouffa S."/>
            <person name="Bajic V.B."/>
            <person name="Ryu T."/>
            <person name="Ravasi T."/>
            <person name="Bayer T."/>
            <person name="Micklem G."/>
            <person name="Kim H."/>
            <person name="Bhak J."/>
            <person name="Lajeunesse T.C."/>
            <person name="Voolstra C.R."/>
        </authorList>
    </citation>
    <scope>NUCLEOTIDE SEQUENCE [LARGE SCALE GENOMIC DNA]</scope>
    <source>
        <strain evidence="6 7">CCMP2467</strain>
    </source>
</reference>
<evidence type="ECO:0000256" key="3">
    <source>
        <dbReference type="SAM" id="MobiDB-lite"/>
    </source>
</evidence>
<dbReference type="GO" id="GO:0008270">
    <property type="term" value="F:zinc ion binding"/>
    <property type="evidence" value="ECO:0007669"/>
    <property type="project" value="UniProtKB-KW"/>
</dbReference>
<feature type="compositionally biased region" description="Basic and acidic residues" evidence="3">
    <location>
        <begin position="804"/>
        <end position="825"/>
    </location>
</feature>
<feature type="coiled-coil region" evidence="2">
    <location>
        <begin position="275"/>
        <end position="302"/>
    </location>
</feature>
<keyword evidence="1" id="KW-0862">Zinc</keyword>
<comment type="caution">
    <text evidence="6">The sequence shown here is derived from an EMBL/GenBank/DDBJ whole genome shotgun (WGS) entry which is preliminary data.</text>
</comment>
<dbReference type="EMBL" id="LSRX01000046">
    <property type="protein sequence ID" value="OLQ12256.1"/>
    <property type="molecule type" value="Genomic_DNA"/>
</dbReference>
<dbReference type="InterPro" id="IPR036397">
    <property type="entry name" value="RNaseH_sf"/>
</dbReference>
<feature type="compositionally biased region" description="Polar residues" evidence="3">
    <location>
        <begin position="756"/>
        <end position="781"/>
    </location>
</feature>
<gene>
    <name evidence="6" type="ORF">AK812_SmicGene3832</name>
</gene>
<evidence type="ECO:0000313" key="7">
    <source>
        <dbReference type="Proteomes" id="UP000186817"/>
    </source>
</evidence>
<dbReference type="SUPFAM" id="SSF53098">
    <property type="entry name" value="Ribonuclease H-like"/>
    <property type="match status" value="1"/>
</dbReference>
<dbReference type="InterPro" id="IPR001878">
    <property type="entry name" value="Znf_CCHC"/>
</dbReference>
<feature type="domain" description="Integrase catalytic" evidence="5">
    <location>
        <begin position="873"/>
        <end position="1047"/>
    </location>
</feature>
<feature type="region of interest" description="Disordered" evidence="3">
    <location>
        <begin position="801"/>
        <end position="825"/>
    </location>
</feature>
<dbReference type="OrthoDB" id="1705538at2759"/>
<feature type="region of interest" description="Disordered" evidence="3">
    <location>
        <begin position="351"/>
        <end position="375"/>
    </location>
</feature>
<keyword evidence="1" id="KW-0479">Metal-binding</keyword>
<dbReference type="InterPro" id="IPR036875">
    <property type="entry name" value="Znf_CCHC_sf"/>
</dbReference>
<feature type="region of interest" description="Disordered" evidence="3">
    <location>
        <begin position="749"/>
        <end position="784"/>
    </location>
</feature>
<keyword evidence="7" id="KW-1185">Reference proteome</keyword>
<dbReference type="InterPro" id="IPR012337">
    <property type="entry name" value="RNaseH-like_sf"/>
</dbReference>
<feature type="compositionally biased region" description="Acidic residues" evidence="3">
    <location>
        <begin position="1251"/>
        <end position="1263"/>
    </location>
</feature>